<feature type="active site" description="Charge relay system" evidence="7">
    <location>
        <position position="479"/>
    </location>
</feature>
<organism evidence="10 11">
    <name type="scientific">Adineta steineri</name>
    <dbReference type="NCBI Taxonomy" id="433720"/>
    <lineage>
        <taxon>Eukaryota</taxon>
        <taxon>Metazoa</taxon>
        <taxon>Spiralia</taxon>
        <taxon>Gnathifera</taxon>
        <taxon>Rotifera</taxon>
        <taxon>Eurotatoria</taxon>
        <taxon>Bdelloidea</taxon>
        <taxon>Adinetida</taxon>
        <taxon>Adinetidae</taxon>
        <taxon>Adineta</taxon>
    </lineage>
</organism>
<name>A0A815BDW9_9BILA</name>
<accession>A0A815BDW9</accession>
<evidence type="ECO:0000313" key="11">
    <source>
        <dbReference type="Proteomes" id="UP000663877"/>
    </source>
</evidence>
<feature type="binding site" evidence="7">
    <location>
        <position position="804"/>
    </location>
    <ligand>
        <name>Ca(2+)</name>
        <dbReference type="ChEBI" id="CHEBI:29108"/>
    </ligand>
</feature>
<dbReference type="SUPFAM" id="SSF52743">
    <property type="entry name" value="Subtilisin-like"/>
    <property type="match status" value="1"/>
</dbReference>
<dbReference type="EMBL" id="CAJNOI010000410">
    <property type="protein sequence ID" value="CAF1271182.1"/>
    <property type="molecule type" value="Genomic_DNA"/>
</dbReference>
<dbReference type="Proteomes" id="UP000663877">
    <property type="component" value="Unassembled WGS sequence"/>
</dbReference>
<dbReference type="SMART" id="SM00944">
    <property type="entry name" value="Pro-kuma_activ"/>
    <property type="match status" value="1"/>
</dbReference>
<keyword evidence="4 7" id="KW-0720">Serine protease</keyword>
<dbReference type="PROSITE" id="PS00138">
    <property type="entry name" value="SUBTILASE_SER"/>
    <property type="match status" value="1"/>
</dbReference>
<keyword evidence="1 7" id="KW-0645">Protease</keyword>
<keyword evidence="3 7" id="KW-0378">Hydrolase</keyword>
<dbReference type="InterPro" id="IPR036852">
    <property type="entry name" value="Peptidase_S8/S53_dom_sf"/>
</dbReference>
<proteinExistence type="predicted"/>
<dbReference type="Gene3D" id="3.40.50.200">
    <property type="entry name" value="Peptidase S8/S53 domain"/>
    <property type="match status" value="1"/>
</dbReference>
<dbReference type="GO" id="GO:0046872">
    <property type="term" value="F:metal ion binding"/>
    <property type="evidence" value="ECO:0007669"/>
    <property type="project" value="UniProtKB-UniRule"/>
</dbReference>
<evidence type="ECO:0000256" key="1">
    <source>
        <dbReference type="ARBA" id="ARBA00022670"/>
    </source>
</evidence>
<sequence>DIAVSSDWNGDEKTEMKYDVSKEDTSQQLVTSNDDDHVPQLRSYVGHHNPRSPQRIGHTNIYIDKDARRGNSRHNERLRFPVAQYDRNRIPFRGPFINFMPRVPIFADRRTKQTLIFSPTGGVYIIPPLINFYGQMFSIAELIASGYASLVSSGVPPTGNFNMMPFFLPQPLIGSGIPRVNPRTGGFNGGIRTKFHSFSTSKHYRTQNNVDATVETEEEENEDDSHAPEWLSPLSDSSDPDTSITFFLALKQNPKAVEKLERIFWKITDPDSSEYQKWLTRSEINKILTLDSKILTRVKRFLQKQSFTSVELIGTDVFAIMTTIRQASDFFSAQFRPYKNTKTGRTMHLADGEMCLTDEISQYVDFWSDFYGYPIFNTEPTNPSKKSIVVPADENATDTATTQIHPMIVPQFVLSYYNIPNVLKTGLESNCSQASLQFVGQYYSEKDLQKYSQEVNIPFKPLKTNHILGIDDQSQPGDETMLDVEQMVGLNPLAETWYFNDDVKNISSDGILIKMLTINELDDLPQILSISYVPPEAGLCVLFINCDEKVVDLNKRYIIRANIEFMKLASRGITVLAASGDDGANSQFADCTNTMFIPVYPASSPFVTAVGATTLVNVQYKVLQDQPPICTDRGPLYLCVSDGDETAVSVNGQPFNLFTSGGGFSNIFSQPSYQKDAVNHYFQNEQHYLNKTPEYYPPSSMYNRSGRAYPDVAALGVDGFFVINGTNQLYGGTSMSSPLWAGIVSILNSRSIKITGKTLGFLNPLLYKMAKECPECLKDITVGNNKCTSTICTDQCKGFHAACGWDPVTGLGTPNVGNILEYITKLLKKKAKKTEYS</sequence>
<reference evidence="10" key="1">
    <citation type="submission" date="2021-02" db="EMBL/GenBank/DDBJ databases">
        <authorList>
            <person name="Nowell W R."/>
        </authorList>
    </citation>
    <scope>NUCLEOTIDE SEQUENCE</scope>
</reference>
<dbReference type="InterPro" id="IPR023828">
    <property type="entry name" value="Peptidase_S8_Ser-AS"/>
</dbReference>
<dbReference type="SUPFAM" id="SSF54897">
    <property type="entry name" value="Protease propeptides/inhibitors"/>
    <property type="match status" value="1"/>
</dbReference>
<feature type="binding site" evidence="7">
    <location>
        <position position="780"/>
    </location>
    <ligand>
        <name>Ca(2+)</name>
        <dbReference type="ChEBI" id="CHEBI:29108"/>
    </ligand>
</feature>
<dbReference type="Pfam" id="PF09286">
    <property type="entry name" value="Pro-kuma_activ"/>
    <property type="match status" value="1"/>
</dbReference>
<evidence type="ECO:0000256" key="4">
    <source>
        <dbReference type="ARBA" id="ARBA00022825"/>
    </source>
</evidence>
<keyword evidence="6" id="KW-0865">Zymogen</keyword>
<feature type="compositionally biased region" description="Basic and acidic residues" evidence="8">
    <location>
        <begin position="10"/>
        <end position="25"/>
    </location>
</feature>
<feature type="compositionally biased region" description="Acidic residues" evidence="8">
    <location>
        <begin position="214"/>
        <end position="223"/>
    </location>
</feature>
<dbReference type="InterPro" id="IPR030400">
    <property type="entry name" value="Sedolisin_dom"/>
</dbReference>
<keyword evidence="2 7" id="KW-0479">Metal-binding</keyword>
<dbReference type="GO" id="GO:0008240">
    <property type="term" value="F:tripeptidyl-peptidase activity"/>
    <property type="evidence" value="ECO:0007669"/>
    <property type="project" value="TreeGrafter"/>
</dbReference>
<feature type="active site" description="Charge relay system" evidence="7">
    <location>
        <position position="734"/>
    </location>
</feature>
<feature type="binding site" evidence="7">
    <location>
        <position position="779"/>
    </location>
    <ligand>
        <name>Ca(2+)</name>
        <dbReference type="ChEBI" id="CHEBI:29108"/>
    </ligand>
</feature>
<comment type="cofactor">
    <cofactor evidence="7">
        <name>Ca(2+)</name>
        <dbReference type="ChEBI" id="CHEBI:29108"/>
    </cofactor>
    <text evidence="7">Binds 1 Ca(2+) ion per subunit.</text>
</comment>
<feature type="binding site" evidence="7">
    <location>
        <position position="806"/>
    </location>
    <ligand>
        <name>Ca(2+)</name>
        <dbReference type="ChEBI" id="CHEBI:29108"/>
    </ligand>
</feature>
<dbReference type="CDD" id="cd11377">
    <property type="entry name" value="Pro-peptidase_S53"/>
    <property type="match status" value="1"/>
</dbReference>
<evidence type="ECO:0000259" key="9">
    <source>
        <dbReference type="PROSITE" id="PS51695"/>
    </source>
</evidence>
<dbReference type="CDD" id="cd04056">
    <property type="entry name" value="Peptidases_S53"/>
    <property type="match status" value="1"/>
</dbReference>
<evidence type="ECO:0000256" key="8">
    <source>
        <dbReference type="SAM" id="MobiDB-lite"/>
    </source>
</evidence>
<dbReference type="PROSITE" id="PS51695">
    <property type="entry name" value="SEDOLISIN"/>
    <property type="match status" value="1"/>
</dbReference>
<evidence type="ECO:0000256" key="3">
    <source>
        <dbReference type="ARBA" id="ARBA00022801"/>
    </source>
</evidence>
<evidence type="ECO:0000256" key="6">
    <source>
        <dbReference type="ARBA" id="ARBA00023145"/>
    </source>
</evidence>
<evidence type="ECO:0000256" key="5">
    <source>
        <dbReference type="ARBA" id="ARBA00022837"/>
    </source>
</evidence>
<keyword evidence="5 7" id="KW-0106">Calcium</keyword>
<feature type="domain" description="Peptidase S53" evidence="9">
    <location>
        <begin position="407"/>
        <end position="826"/>
    </location>
</feature>
<dbReference type="PANTHER" id="PTHR14218:SF15">
    <property type="entry name" value="TRIPEPTIDYL-PEPTIDASE 1"/>
    <property type="match status" value="1"/>
</dbReference>
<gene>
    <name evidence="10" type="ORF">BJG266_LOCUS30673</name>
</gene>
<dbReference type="InterPro" id="IPR015366">
    <property type="entry name" value="S53_propep"/>
</dbReference>
<dbReference type="GO" id="GO:0004252">
    <property type="term" value="F:serine-type endopeptidase activity"/>
    <property type="evidence" value="ECO:0007669"/>
    <property type="project" value="UniProtKB-UniRule"/>
</dbReference>
<dbReference type="InterPro" id="IPR050819">
    <property type="entry name" value="Tripeptidyl-peptidase_I"/>
</dbReference>
<evidence type="ECO:0000256" key="7">
    <source>
        <dbReference type="PROSITE-ProRule" id="PRU01032"/>
    </source>
</evidence>
<comment type="caution">
    <text evidence="10">The sequence shown here is derived from an EMBL/GenBank/DDBJ whole genome shotgun (WGS) entry which is preliminary data.</text>
</comment>
<feature type="non-terminal residue" evidence="10">
    <location>
        <position position="1"/>
    </location>
</feature>
<dbReference type="GO" id="GO:0006508">
    <property type="term" value="P:proteolysis"/>
    <property type="evidence" value="ECO:0007669"/>
    <property type="project" value="UniProtKB-KW"/>
</dbReference>
<evidence type="ECO:0000256" key="2">
    <source>
        <dbReference type="ARBA" id="ARBA00022723"/>
    </source>
</evidence>
<dbReference type="AlphaFoldDB" id="A0A815BDW9"/>
<protein>
    <recommendedName>
        <fullName evidence="9">Peptidase S53 domain-containing protein</fullName>
    </recommendedName>
</protein>
<feature type="region of interest" description="Disordered" evidence="8">
    <location>
        <begin position="1"/>
        <end position="38"/>
    </location>
</feature>
<feature type="active site" description="Charge relay system" evidence="7">
    <location>
        <position position="483"/>
    </location>
</feature>
<feature type="region of interest" description="Disordered" evidence="8">
    <location>
        <begin position="212"/>
        <end position="238"/>
    </location>
</feature>
<dbReference type="PANTHER" id="PTHR14218">
    <property type="entry name" value="PROTEASE S8 TRIPEPTIDYL PEPTIDASE I CLN2"/>
    <property type="match status" value="1"/>
</dbReference>
<evidence type="ECO:0000313" key="10">
    <source>
        <dbReference type="EMBL" id="CAF1271182.1"/>
    </source>
</evidence>